<evidence type="ECO:0000259" key="2">
    <source>
        <dbReference type="Pfam" id="PF00174"/>
    </source>
</evidence>
<feature type="transmembrane region" description="Helical" evidence="1">
    <location>
        <begin position="88"/>
        <end position="108"/>
    </location>
</feature>
<accession>A0A1G9QBN1</accession>
<name>A0A1G9QBN1_9EURY</name>
<dbReference type="RefSeq" id="WP_089694255.1">
    <property type="nucleotide sequence ID" value="NZ_FNHL01000001.1"/>
</dbReference>
<dbReference type="InterPro" id="IPR036374">
    <property type="entry name" value="OxRdtase_Mopterin-bd_sf"/>
</dbReference>
<proteinExistence type="predicted"/>
<dbReference type="SUPFAM" id="SSF56524">
    <property type="entry name" value="Oxidoreductase molybdopterin-binding domain"/>
    <property type="match status" value="1"/>
</dbReference>
<feature type="domain" description="Oxidoreductase molybdopterin-binding" evidence="2">
    <location>
        <begin position="212"/>
        <end position="358"/>
    </location>
</feature>
<dbReference type="OrthoDB" id="9576at2157"/>
<dbReference type="PANTHER" id="PTHR43032">
    <property type="entry name" value="PROTEIN-METHIONINE-SULFOXIDE REDUCTASE"/>
    <property type="match status" value="1"/>
</dbReference>
<evidence type="ECO:0000256" key="1">
    <source>
        <dbReference type="SAM" id="Phobius"/>
    </source>
</evidence>
<dbReference type="CDD" id="cd00321">
    <property type="entry name" value="SO_family_Moco"/>
    <property type="match status" value="1"/>
</dbReference>
<dbReference type="Pfam" id="PF00174">
    <property type="entry name" value="Oxidored_molyb"/>
    <property type="match status" value="1"/>
</dbReference>
<evidence type="ECO:0000313" key="4">
    <source>
        <dbReference type="Proteomes" id="UP000199451"/>
    </source>
</evidence>
<dbReference type="EMBL" id="FNHL01000001">
    <property type="protein sequence ID" value="SDM08482.1"/>
    <property type="molecule type" value="Genomic_DNA"/>
</dbReference>
<feature type="transmembrane region" description="Helical" evidence="1">
    <location>
        <begin position="20"/>
        <end position="41"/>
    </location>
</feature>
<organism evidence="3 4">
    <name type="scientific">Halogranum gelatinilyticum</name>
    <dbReference type="NCBI Taxonomy" id="660521"/>
    <lineage>
        <taxon>Archaea</taxon>
        <taxon>Methanobacteriati</taxon>
        <taxon>Methanobacteriota</taxon>
        <taxon>Stenosarchaea group</taxon>
        <taxon>Halobacteria</taxon>
        <taxon>Halobacteriales</taxon>
        <taxon>Haloferacaceae</taxon>
    </lineage>
</organism>
<protein>
    <submittedName>
        <fullName evidence="3">Oxidoreductase molybdopterin binding domain-containing protein</fullName>
    </submittedName>
</protein>
<reference evidence="4" key="1">
    <citation type="submission" date="2016-10" db="EMBL/GenBank/DDBJ databases">
        <authorList>
            <person name="Varghese N."/>
            <person name="Submissions S."/>
        </authorList>
    </citation>
    <scope>NUCLEOTIDE SEQUENCE [LARGE SCALE GENOMIC DNA]</scope>
    <source>
        <strain evidence="4">CGMCC 1.10119</strain>
    </source>
</reference>
<dbReference type="Proteomes" id="UP000199451">
    <property type="component" value="Unassembled WGS sequence"/>
</dbReference>
<evidence type="ECO:0000313" key="3">
    <source>
        <dbReference type="EMBL" id="SDM08482.1"/>
    </source>
</evidence>
<dbReference type="AlphaFoldDB" id="A0A1G9QBN1"/>
<feature type="transmembrane region" description="Helical" evidence="1">
    <location>
        <begin position="47"/>
        <end position="67"/>
    </location>
</feature>
<keyword evidence="1" id="KW-1133">Transmembrane helix</keyword>
<dbReference type="Gene3D" id="3.90.420.10">
    <property type="entry name" value="Oxidoreductase, molybdopterin-binding domain"/>
    <property type="match status" value="1"/>
</dbReference>
<dbReference type="STRING" id="660521.SAMN04487949_0785"/>
<keyword evidence="1" id="KW-0812">Transmembrane</keyword>
<sequence>MDFRGAVRWVRRTLEPRPRLVDWSILALVVLQLLSGLVSLVTGSEGGWWVFWAHSVAGLTLTFLLVFKLYRVRRRVTDSRLWTRSTALSVLLAIVALSALGTGIAWVLGGDVDVLYWGLMNVHILFGLLLLPLVLLHMTTRFRRPRTADFEGRRTAVQYTALLVGGAVLFRLQETVNAALDTAGTTRRFTGSKPVEGSDFPVTSWVADDPDPVDRETWRLRVGGLVETPLELTAGDVDTGDTGDVGDGRDELRALLDCTSGWYTVQDWQGVRVGDLLDRAGASDEGRWVRFTSVTGYRWSLPLEEARDALLATHVGGERLSHGHGAPLRLVAPDRRGFQWVKWVESVEVRENQDVGQWLAVMVSGFD</sequence>
<feature type="transmembrane region" description="Helical" evidence="1">
    <location>
        <begin position="114"/>
        <end position="136"/>
    </location>
</feature>
<gene>
    <name evidence="3" type="ORF">SAMN04487949_0785</name>
</gene>
<dbReference type="InterPro" id="IPR000572">
    <property type="entry name" value="OxRdtase_Mopterin-bd_dom"/>
</dbReference>
<keyword evidence="4" id="KW-1185">Reference proteome</keyword>
<keyword evidence="1" id="KW-0472">Membrane</keyword>